<dbReference type="GO" id="GO:0016491">
    <property type="term" value="F:oxidoreductase activity"/>
    <property type="evidence" value="ECO:0007669"/>
    <property type="project" value="TreeGrafter"/>
</dbReference>
<dbReference type="PANTHER" id="PTHR43313:SF1">
    <property type="entry name" value="3BETA-HYDROXYSTEROID DEHYDROGENASE DHS-16"/>
    <property type="match status" value="1"/>
</dbReference>
<evidence type="ECO:0000256" key="2">
    <source>
        <dbReference type="RuleBase" id="RU000363"/>
    </source>
</evidence>
<dbReference type="InterPro" id="IPR020904">
    <property type="entry name" value="Sc_DH/Rdtase_CS"/>
</dbReference>
<dbReference type="InterPro" id="IPR057326">
    <property type="entry name" value="KR_dom"/>
</dbReference>
<dbReference type="EMBL" id="LWCS01000029">
    <property type="protein sequence ID" value="OAN37290.1"/>
    <property type="molecule type" value="Genomic_DNA"/>
</dbReference>
<proteinExistence type="inferred from homology"/>
<feature type="domain" description="Ketoreductase" evidence="3">
    <location>
        <begin position="8"/>
        <end position="187"/>
    </location>
</feature>
<evidence type="ECO:0000259" key="3">
    <source>
        <dbReference type="SMART" id="SM00822"/>
    </source>
</evidence>
<comment type="caution">
    <text evidence="4">The sequence shown here is derived from an EMBL/GenBank/DDBJ whole genome shotgun (WGS) entry which is preliminary data.</text>
</comment>
<evidence type="ECO:0000256" key="1">
    <source>
        <dbReference type="ARBA" id="ARBA00006484"/>
    </source>
</evidence>
<dbReference type="InterPro" id="IPR036291">
    <property type="entry name" value="NAD(P)-bd_dom_sf"/>
</dbReference>
<dbReference type="PANTHER" id="PTHR43313">
    <property type="entry name" value="SHORT-CHAIN DEHYDROGENASE/REDUCTASE FAMILY 9C"/>
    <property type="match status" value="1"/>
</dbReference>
<evidence type="ECO:0000313" key="4">
    <source>
        <dbReference type="EMBL" id="OAN37290.1"/>
    </source>
</evidence>
<dbReference type="SMART" id="SM00822">
    <property type="entry name" value="PKS_KR"/>
    <property type="match status" value="1"/>
</dbReference>
<dbReference type="OrthoDB" id="9792003at2"/>
<dbReference type="Gene3D" id="3.40.50.720">
    <property type="entry name" value="NAD(P)-binding Rossmann-like Domain"/>
    <property type="match status" value="1"/>
</dbReference>
<sequence>MTVSTENELIVITGASTGIGAATAQEMARRGFHVLAGVRRQRDAEAIRAFGVEPFLLDITNPDHIRTLTNRVREDPQGRPLRALVNNAAVQANVPIEVFGIEEWRKMFEVNLFGHVAVTQALLSMLLDNRGRVVNISSVGGRIAMATYGPYAATKFALEAVSDSLRREVAPHGVQVVVVEPGAVRTDMLGRAIAGAHALVAAMTPEQSRRYSSLLHAVNAQAESSTKKGLAAEAAAAVIAKAITARKPRTRYTVGREAALLTVARLLPDRLLDRIFVAALRPHLPRESTLLNSAYACP</sequence>
<dbReference type="PRINTS" id="PR00080">
    <property type="entry name" value="SDRFAMILY"/>
</dbReference>
<organism evidence="4 5">
    <name type="scientific">Mycolicibacterium iranicum</name>
    <name type="common">Mycobacterium iranicum</name>
    <dbReference type="NCBI Taxonomy" id="912594"/>
    <lineage>
        <taxon>Bacteria</taxon>
        <taxon>Bacillati</taxon>
        <taxon>Actinomycetota</taxon>
        <taxon>Actinomycetes</taxon>
        <taxon>Mycobacteriales</taxon>
        <taxon>Mycobacteriaceae</taxon>
        <taxon>Mycolicibacterium</taxon>
    </lineage>
</organism>
<dbReference type="AlphaFoldDB" id="A0A178LTL6"/>
<gene>
    <name evidence="4" type="ORF">A4X20_23270</name>
</gene>
<dbReference type="PROSITE" id="PS00061">
    <property type="entry name" value="ADH_SHORT"/>
    <property type="match status" value="1"/>
</dbReference>
<accession>A0A178LTL6</accession>
<reference evidence="4 5" key="1">
    <citation type="submission" date="2016-04" db="EMBL/GenBank/DDBJ databases">
        <title>Draft Genome Sequences of Staphylococcus capitis Strain H36, S. capitis Strain H65, S. cohnii Strain H62, S. hominis Strain H69, Mycobacterium iranicum Strain H39, Plantibacter sp. Strain H53, Pseudomonas oryzihabitans Strain H72, and Microbacterium sp. Strain H83, isolated from residential settings.</title>
        <authorList>
            <person name="Lymperopoulou D."/>
            <person name="Adams R.I."/>
            <person name="Lindow S."/>
            <person name="Coil D.A."/>
            <person name="Jospin G."/>
            <person name="Eisen J.A."/>
        </authorList>
    </citation>
    <scope>NUCLEOTIDE SEQUENCE [LARGE SCALE GENOMIC DNA]</scope>
    <source>
        <strain evidence="4 5">H39</strain>
    </source>
</reference>
<dbReference type="GO" id="GO:0008202">
    <property type="term" value="P:steroid metabolic process"/>
    <property type="evidence" value="ECO:0007669"/>
    <property type="project" value="TreeGrafter"/>
</dbReference>
<dbReference type="RefSeq" id="WP_064282720.1">
    <property type="nucleotide sequence ID" value="NZ_LWCS01000029.1"/>
</dbReference>
<dbReference type="InterPro" id="IPR002347">
    <property type="entry name" value="SDR_fam"/>
</dbReference>
<comment type="similarity">
    <text evidence="1 2">Belongs to the short-chain dehydrogenases/reductases (SDR) family.</text>
</comment>
<dbReference type="Proteomes" id="UP000078396">
    <property type="component" value="Unassembled WGS sequence"/>
</dbReference>
<dbReference type="PRINTS" id="PR00081">
    <property type="entry name" value="GDHRDH"/>
</dbReference>
<protein>
    <submittedName>
        <fullName evidence="4">Dehydrogenase</fullName>
    </submittedName>
</protein>
<dbReference type="SUPFAM" id="SSF51735">
    <property type="entry name" value="NAD(P)-binding Rossmann-fold domains"/>
    <property type="match status" value="1"/>
</dbReference>
<name>A0A178LTL6_MYCIR</name>
<evidence type="ECO:0000313" key="5">
    <source>
        <dbReference type="Proteomes" id="UP000078396"/>
    </source>
</evidence>
<dbReference type="Pfam" id="PF00106">
    <property type="entry name" value="adh_short"/>
    <property type="match status" value="1"/>
</dbReference>